<accession>A0AA39DIP4</accession>
<dbReference type="InterPro" id="IPR032675">
    <property type="entry name" value="LRR_dom_sf"/>
</dbReference>
<dbReference type="PANTHER" id="PTHR34630">
    <property type="entry name" value="OS11G0677101 PROTEIN"/>
    <property type="match status" value="1"/>
</dbReference>
<dbReference type="Gene3D" id="3.80.10.10">
    <property type="entry name" value="Ribonuclease Inhibitor"/>
    <property type="match status" value="1"/>
</dbReference>
<dbReference type="EMBL" id="JARBHA010000013">
    <property type="protein sequence ID" value="KAJ9685434.1"/>
    <property type="molecule type" value="Genomic_DNA"/>
</dbReference>
<evidence type="ECO:0000313" key="1">
    <source>
        <dbReference type="EMBL" id="KAJ9685434.1"/>
    </source>
</evidence>
<evidence type="ECO:0000313" key="2">
    <source>
        <dbReference type="Proteomes" id="UP001168098"/>
    </source>
</evidence>
<dbReference type="SUPFAM" id="SSF52047">
    <property type="entry name" value="RNI-like"/>
    <property type="match status" value="1"/>
</dbReference>
<keyword evidence="2" id="KW-1185">Reference proteome</keyword>
<proteinExistence type="predicted"/>
<reference evidence="1 2" key="1">
    <citation type="journal article" date="2023" name="BMC Biotechnol.">
        <title>Vitis rotundifolia cv Carlos genome sequencing.</title>
        <authorList>
            <person name="Huff M."/>
            <person name="Hulse-Kemp A."/>
            <person name="Scheffler B."/>
            <person name="Youngblood R."/>
            <person name="Simpson S."/>
            <person name="Babiker E."/>
            <person name="Staton M."/>
        </authorList>
    </citation>
    <scope>NUCLEOTIDE SEQUENCE [LARGE SCALE GENOMIC DNA]</scope>
    <source>
        <tissue evidence="1">Leaf</tissue>
    </source>
</reference>
<protein>
    <recommendedName>
        <fullName evidence="3">Disease resistance protein</fullName>
    </recommendedName>
</protein>
<evidence type="ECO:0008006" key="3">
    <source>
        <dbReference type="Google" id="ProtNLM"/>
    </source>
</evidence>
<dbReference type="AlphaFoldDB" id="A0AA39DIP4"/>
<dbReference type="PANTHER" id="PTHR34630:SF34">
    <property type="entry name" value="OS11G0245800 PROTEIN"/>
    <property type="match status" value="1"/>
</dbReference>
<gene>
    <name evidence="1" type="ORF">PVL29_017463</name>
</gene>
<comment type="caution">
    <text evidence="1">The sequence shown here is derived from an EMBL/GenBank/DDBJ whole genome shotgun (WGS) entry which is preliminary data.</text>
</comment>
<organism evidence="1 2">
    <name type="scientific">Vitis rotundifolia</name>
    <name type="common">Muscadine grape</name>
    <dbReference type="NCBI Taxonomy" id="103349"/>
    <lineage>
        <taxon>Eukaryota</taxon>
        <taxon>Viridiplantae</taxon>
        <taxon>Streptophyta</taxon>
        <taxon>Embryophyta</taxon>
        <taxon>Tracheophyta</taxon>
        <taxon>Spermatophyta</taxon>
        <taxon>Magnoliopsida</taxon>
        <taxon>eudicotyledons</taxon>
        <taxon>Gunneridae</taxon>
        <taxon>Pentapetalae</taxon>
        <taxon>rosids</taxon>
        <taxon>Vitales</taxon>
        <taxon>Vitaceae</taxon>
        <taxon>Viteae</taxon>
        <taxon>Vitis</taxon>
    </lineage>
</organism>
<sequence>MNPFASLKELRFEDMPEWESWSHSIFIKEEVRVFPNLEMKLDVSECPELVCGLPELASLHELNLQKCDEAMSGGDEVDLRLNCLRIGLTGSLVAWERLVIGDCGGLTCLWQELSLMSLENLEIMECPKLESFPEMGLPPTLRFLKVYNCDGLKWMPHNYFSCALEYLRIEKCPSLICFPHGELPTTLKELFIAHCEKVESLPEGMIH</sequence>
<dbReference type="Proteomes" id="UP001168098">
    <property type="component" value="Unassembled WGS sequence"/>
</dbReference>
<name>A0AA39DIP4_VITRO</name>